<protein>
    <submittedName>
        <fullName evidence="1">Uncharacterized protein</fullName>
    </submittedName>
</protein>
<evidence type="ECO:0000313" key="1">
    <source>
        <dbReference type="EMBL" id="RJF37056.1"/>
    </source>
</evidence>
<name>A0A3A3EMZ2_9GAMM</name>
<organism evidence="1 2">
    <name type="scientific">Pseudoalteromonas gelatinilytica</name>
    <dbReference type="NCBI Taxonomy" id="1703256"/>
    <lineage>
        <taxon>Bacteria</taxon>
        <taxon>Pseudomonadati</taxon>
        <taxon>Pseudomonadota</taxon>
        <taxon>Gammaproteobacteria</taxon>
        <taxon>Alteromonadales</taxon>
        <taxon>Pseudoalteromonadaceae</taxon>
        <taxon>Pseudoalteromonas</taxon>
    </lineage>
</organism>
<comment type="caution">
    <text evidence="1">The sequence shown here is derived from an EMBL/GenBank/DDBJ whole genome shotgun (WGS) entry which is preliminary data.</text>
</comment>
<gene>
    <name evidence="1" type="ORF">D4741_02925</name>
</gene>
<accession>A0A3A3EMZ2</accession>
<proteinExistence type="predicted"/>
<evidence type="ECO:0000313" key="2">
    <source>
        <dbReference type="Proteomes" id="UP000265938"/>
    </source>
</evidence>
<dbReference type="EMBL" id="QYSE01000001">
    <property type="protein sequence ID" value="RJF37056.1"/>
    <property type="molecule type" value="Genomic_DNA"/>
</dbReference>
<dbReference type="AlphaFoldDB" id="A0A3A3EMZ2"/>
<dbReference type="Proteomes" id="UP000265938">
    <property type="component" value="Unassembled WGS sequence"/>
</dbReference>
<sequence>MTLSALLLSTLAFDAAPVSSFDTTKLQGTGGIIILNPKKKNQELQGTGGIIILNPKKKEN</sequence>
<dbReference type="RefSeq" id="WP_055196764.1">
    <property type="nucleotide sequence ID" value="NZ_QYSE01000001.1"/>
</dbReference>
<reference evidence="1 2" key="1">
    <citation type="submission" date="2018-09" db="EMBL/GenBank/DDBJ databases">
        <title>Identification of marine bacteria producing industrial enzymes.</title>
        <authorList>
            <person name="Cheng T.H."/>
            <person name="Saidin J."/>
            <person name="Muhd D.D."/>
            <person name="Isa M.N.M."/>
            <person name="Bakar M.F.A."/>
            <person name="Ismail N."/>
        </authorList>
    </citation>
    <scope>NUCLEOTIDE SEQUENCE [LARGE SCALE GENOMIC DNA]</scope>
    <source>
        <strain evidence="1 2">MNAD 1.6</strain>
    </source>
</reference>